<feature type="transmembrane region" description="Helical" evidence="2">
    <location>
        <begin position="36"/>
        <end position="53"/>
    </location>
</feature>
<feature type="compositionally biased region" description="Low complexity" evidence="1">
    <location>
        <begin position="330"/>
        <end position="349"/>
    </location>
</feature>
<name>A0ABX0ZT83_9ACTN</name>
<comment type="caution">
    <text evidence="4">The sequence shown here is derived from an EMBL/GenBank/DDBJ whole genome shotgun (WGS) entry which is preliminary data.</text>
</comment>
<feature type="compositionally biased region" description="Pro residues" evidence="1">
    <location>
        <begin position="350"/>
        <end position="362"/>
    </location>
</feature>
<dbReference type="InterPro" id="IPR038765">
    <property type="entry name" value="Papain-like_cys_pep_sf"/>
</dbReference>
<dbReference type="EMBL" id="JAATEJ010000011">
    <property type="protein sequence ID" value="NJP44969.1"/>
    <property type="molecule type" value="Genomic_DNA"/>
</dbReference>
<evidence type="ECO:0000313" key="4">
    <source>
        <dbReference type="EMBL" id="NJP44969.1"/>
    </source>
</evidence>
<evidence type="ECO:0000259" key="3">
    <source>
        <dbReference type="Pfam" id="PF01841"/>
    </source>
</evidence>
<reference evidence="4 5" key="1">
    <citation type="submission" date="2020-03" db="EMBL/GenBank/DDBJ databases">
        <title>WGS of actinomycetes isolated from Thailand.</title>
        <authorList>
            <person name="Thawai C."/>
        </authorList>
    </citation>
    <scope>NUCLEOTIDE SEQUENCE [LARGE SCALE GENOMIC DNA]</scope>
    <source>
        <strain evidence="4 5">PRB2-1</strain>
    </source>
</reference>
<dbReference type="RefSeq" id="WP_167983823.1">
    <property type="nucleotide sequence ID" value="NZ_JAATEJ010000011.1"/>
</dbReference>
<dbReference type="Proteomes" id="UP000734511">
    <property type="component" value="Unassembled WGS sequence"/>
</dbReference>
<dbReference type="Gene3D" id="3.10.620.30">
    <property type="match status" value="1"/>
</dbReference>
<evidence type="ECO:0000256" key="1">
    <source>
        <dbReference type="SAM" id="MobiDB-lite"/>
    </source>
</evidence>
<dbReference type="InterPro" id="IPR002931">
    <property type="entry name" value="Transglutaminase-like"/>
</dbReference>
<gene>
    <name evidence="4" type="ORF">HCN08_16415</name>
</gene>
<keyword evidence="5" id="KW-1185">Reference proteome</keyword>
<proteinExistence type="predicted"/>
<feature type="transmembrane region" description="Helical" evidence="2">
    <location>
        <begin position="361"/>
        <end position="383"/>
    </location>
</feature>
<organism evidence="4 5">
    <name type="scientific">Actinacidiphila epipremni</name>
    <dbReference type="NCBI Taxonomy" id="2053013"/>
    <lineage>
        <taxon>Bacteria</taxon>
        <taxon>Bacillati</taxon>
        <taxon>Actinomycetota</taxon>
        <taxon>Actinomycetes</taxon>
        <taxon>Kitasatosporales</taxon>
        <taxon>Streptomycetaceae</taxon>
        <taxon>Actinacidiphila</taxon>
    </lineage>
</organism>
<feature type="domain" description="Transglutaminase-like" evidence="3">
    <location>
        <begin position="222"/>
        <end position="321"/>
    </location>
</feature>
<protein>
    <submittedName>
        <fullName evidence="4">Transglutaminase domain-containing protein</fullName>
    </submittedName>
</protein>
<evidence type="ECO:0000313" key="5">
    <source>
        <dbReference type="Proteomes" id="UP000734511"/>
    </source>
</evidence>
<dbReference type="SUPFAM" id="SSF54001">
    <property type="entry name" value="Cysteine proteinases"/>
    <property type="match status" value="1"/>
</dbReference>
<feature type="transmembrane region" description="Helical" evidence="2">
    <location>
        <begin position="6"/>
        <end position="24"/>
    </location>
</feature>
<feature type="region of interest" description="Disordered" evidence="1">
    <location>
        <begin position="330"/>
        <end position="362"/>
    </location>
</feature>
<evidence type="ECO:0000256" key="2">
    <source>
        <dbReference type="SAM" id="Phobius"/>
    </source>
</evidence>
<keyword evidence="2" id="KW-0812">Transmembrane</keyword>
<keyword evidence="2" id="KW-1133">Transmembrane helix</keyword>
<keyword evidence="2" id="KW-0472">Membrane</keyword>
<accession>A0ABX0ZT83</accession>
<dbReference type="Pfam" id="PF01841">
    <property type="entry name" value="Transglut_core"/>
    <property type="match status" value="1"/>
</dbReference>
<sequence length="508" mass="51611">MRQLTDALMAAVAAAGLAGVLLTARRAAGPLPRGRAALALAAVVGLAVAGALVRVPRLLPERHAVTSSTAEPAEADPLARLPELARTPDAPVLRARTRGEPPRTWPLLAYGSYDPATGWHTGTALTPLPATGDGVRVEVTLAHPARLLPHPPGVTAGRPGGLRHDARAEALHSATPAGTYTLLAAPPPRGGRPLTTPPGTACAGPELGELLTRVDRQAPLADQLAELEQVLAAAGSTDPATRPVDDGCPAVARTLGEGHGTSDQYATAFALAARMLGASSRVVAGFAPTRRPAADGTVEVVAGDAVAWPQIAYEGGGWVDYWPLPGRTAPGGAASAGAGRTAPPSAATRPPTPPHAPGRPVWPPALAATAALVLLAAATALTVRIRRRRAAERKAAAWWDGLGPRDRVLALWQRALRDSPLTPTPATPATGARTVAACAESAPLRALAALVDRALYAPDGAPGAAEVTRAAGLAAAVRTEAGSGARRPRTPAADLVELHAASRGGRHT</sequence>